<organism evidence="1 2">
    <name type="scientific">Coffea canephora</name>
    <name type="common">Robusta coffee</name>
    <dbReference type="NCBI Taxonomy" id="49390"/>
    <lineage>
        <taxon>Eukaryota</taxon>
        <taxon>Viridiplantae</taxon>
        <taxon>Streptophyta</taxon>
        <taxon>Embryophyta</taxon>
        <taxon>Tracheophyta</taxon>
        <taxon>Spermatophyta</taxon>
        <taxon>Magnoliopsida</taxon>
        <taxon>eudicotyledons</taxon>
        <taxon>Gunneridae</taxon>
        <taxon>Pentapetalae</taxon>
        <taxon>asterids</taxon>
        <taxon>lamiids</taxon>
        <taxon>Gentianales</taxon>
        <taxon>Rubiaceae</taxon>
        <taxon>Ixoroideae</taxon>
        <taxon>Gardenieae complex</taxon>
        <taxon>Bertiereae - Coffeeae clade</taxon>
        <taxon>Coffeeae</taxon>
        <taxon>Coffea</taxon>
    </lineage>
</organism>
<evidence type="ECO:0000313" key="2">
    <source>
        <dbReference type="Proteomes" id="UP000295252"/>
    </source>
</evidence>
<dbReference type="Gramene" id="CDO98911">
    <property type="protein sequence ID" value="CDO98911"/>
    <property type="gene ID" value="GSCOC_T00025871001"/>
</dbReference>
<evidence type="ECO:0000313" key="1">
    <source>
        <dbReference type="EMBL" id="CDO98911.1"/>
    </source>
</evidence>
<dbReference type="Proteomes" id="UP000295252">
    <property type="component" value="Chromosome V"/>
</dbReference>
<protein>
    <submittedName>
        <fullName evidence="1">Uncharacterized protein</fullName>
    </submittedName>
</protein>
<dbReference type="EMBL" id="HG739087">
    <property type="protein sequence ID" value="CDO98911.1"/>
    <property type="molecule type" value="Genomic_DNA"/>
</dbReference>
<reference evidence="2" key="1">
    <citation type="journal article" date="2014" name="Science">
        <title>The coffee genome provides insight into the convergent evolution of caffeine biosynthesis.</title>
        <authorList>
            <person name="Denoeud F."/>
            <person name="Carretero-Paulet L."/>
            <person name="Dereeper A."/>
            <person name="Droc G."/>
            <person name="Guyot R."/>
            <person name="Pietrella M."/>
            <person name="Zheng C."/>
            <person name="Alberti A."/>
            <person name="Anthony F."/>
            <person name="Aprea G."/>
            <person name="Aury J.M."/>
            <person name="Bento P."/>
            <person name="Bernard M."/>
            <person name="Bocs S."/>
            <person name="Campa C."/>
            <person name="Cenci A."/>
            <person name="Combes M.C."/>
            <person name="Crouzillat D."/>
            <person name="Da Silva C."/>
            <person name="Daddiego L."/>
            <person name="De Bellis F."/>
            <person name="Dussert S."/>
            <person name="Garsmeur O."/>
            <person name="Gayraud T."/>
            <person name="Guignon V."/>
            <person name="Jahn K."/>
            <person name="Jamilloux V."/>
            <person name="Joet T."/>
            <person name="Labadie K."/>
            <person name="Lan T."/>
            <person name="Leclercq J."/>
            <person name="Lepelley M."/>
            <person name="Leroy T."/>
            <person name="Li L.T."/>
            <person name="Librado P."/>
            <person name="Lopez L."/>
            <person name="Munoz A."/>
            <person name="Noel B."/>
            <person name="Pallavicini A."/>
            <person name="Perrotta G."/>
            <person name="Poncet V."/>
            <person name="Pot D."/>
            <person name="Priyono X."/>
            <person name="Rigoreau M."/>
            <person name="Rouard M."/>
            <person name="Rozas J."/>
            <person name="Tranchant-Dubreuil C."/>
            <person name="VanBuren R."/>
            <person name="Zhang Q."/>
            <person name="Andrade A.C."/>
            <person name="Argout X."/>
            <person name="Bertrand B."/>
            <person name="de Kochko A."/>
            <person name="Graziosi G."/>
            <person name="Henry R.J."/>
            <person name="Jayarama X."/>
            <person name="Ming R."/>
            <person name="Nagai C."/>
            <person name="Rounsley S."/>
            <person name="Sankoff D."/>
            <person name="Giuliano G."/>
            <person name="Albert V.A."/>
            <person name="Wincker P."/>
            <person name="Lashermes P."/>
        </authorList>
    </citation>
    <scope>NUCLEOTIDE SEQUENCE [LARGE SCALE GENOMIC DNA]</scope>
    <source>
        <strain evidence="2">cv. DH200-94</strain>
    </source>
</reference>
<proteinExistence type="predicted"/>
<dbReference type="InParanoid" id="A0A068TRN5"/>
<keyword evidence="2" id="KW-1185">Reference proteome</keyword>
<name>A0A068TRN5_COFCA</name>
<dbReference type="AlphaFoldDB" id="A0A068TRN5"/>
<sequence length="83" mass="10052">MEHQNDSKRVNEKAKRISYVGRLFRDWLEHVKGDLFFDTVPNMTNTLQTELIAIRLRLEQFLQQFLELDFDGKKGIYKINYRM</sequence>
<gene>
    <name evidence="1" type="ORF">GSCOC_T00025871001</name>
</gene>
<accession>A0A068TRN5</accession>